<accession>G4ZFF1</accession>
<dbReference type="STRING" id="1094619.G4ZFF1"/>
<gene>
    <name evidence="2" type="ORF">PHYSODRAFT_380861</name>
</gene>
<organism evidence="2 3">
    <name type="scientific">Phytophthora sojae (strain P6497)</name>
    <name type="common">Soybean stem and root rot agent</name>
    <name type="synonym">Phytophthora megasperma f. sp. glycines</name>
    <dbReference type="NCBI Taxonomy" id="1094619"/>
    <lineage>
        <taxon>Eukaryota</taxon>
        <taxon>Sar</taxon>
        <taxon>Stramenopiles</taxon>
        <taxon>Oomycota</taxon>
        <taxon>Peronosporomycetes</taxon>
        <taxon>Peronosporales</taxon>
        <taxon>Peronosporaceae</taxon>
        <taxon>Phytophthora</taxon>
    </lineage>
</organism>
<name>G4ZFF1_PHYSP</name>
<dbReference type="Pfam" id="PF00781">
    <property type="entry name" value="DAGK_cat"/>
    <property type="match status" value="1"/>
</dbReference>
<dbReference type="InterPro" id="IPR017438">
    <property type="entry name" value="ATP-NAD_kinase_N"/>
</dbReference>
<dbReference type="KEGG" id="psoj:PHYSODRAFT_380861"/>
<feature type="domain" description="DAGKc" evidence="1">
    <location>
        <begin position="98"/>
        <end position="146"/>
    </location>
</feature>
<dbReference type="GO" id="GO:0016020">
    <property type="term" value="C:membrane"/>
    <property type="evidence" value="ECO:0007669"/>
    <property type="project" value="GOC"/>
</dbReference>
<dbReference type="PANTHER" id="PTHR12358">
    <property type="entry name" value="SPHINGOSINE KINASE"/>
    <property type="match status" value="1"/>
</dbReference>
<dbReference type="InterPro" id="IPR016064">
    <property type="entry name" value="NAD/diacylglycerol_kinase_sf"/>
</dbReference>
<dbReference type="PANTHER" id="PTHR12358:SF111">
    <property type="entry name" value="CERAMIDE KINASE, ISOFORM A"/>
    <property type="match status" value="1"/>
</dbReference>
<sequence length="146" mass="17013">MTVQVDRDGVNCQRVSLFRKKTKEIQIAKDDLLAAALTPGSKTSVELHFMLPGNGKEHRRLMRRYRTLTLRFGDEETAAKLVTSLQTFIKWMARVPENVTRRIKVVVNPHSGRRRGRKVWEHWRPLLEFADIQCDVEETQYSGHAR</sequence>
<dbReference type="GO" id="GO:0001729">
    <property type="term" value="F:ceramide kinase activity"/>
    <property type="evidence" value="ECO:0007669"/>
    <property type="project" value="TreeGrafter"/>
</dbReference>
<keyword evidence="3" id="KW-1185">Reference proteome</keyword>
<feature type="non-terminal residue" evidence="2">
    <location>
        <position position="146"/>
    </location>
</feature>
<evidence type="ECO:0000259" key="1">
    <source>
        <dbReference type="PROSITE" id="PS50146"/>
    </source>
</evidence>
<dbReference type="Gene3D" id="3.40.50.10330">
    <property type="entry name" value="Probable inorganic polyphosphate/atp-NAD kinase, domain 1"/>
    <property type="match status" value="1"/>
</dbReference>
<dbReference type="InterPro" id="IPR050187">
    <property type="entry name" value="Lipid_Phosphate_FormReg"/>
</dbReference>
<dbReference type="Proteomes" id="UP000002640">
    <property type="component" value="Unassembled WGS sequence"/>
</dbReference>
<evidence type="ECO:0000313" key="2">
    <source>
        <dbReference type="EMBL" id="EGZ17040.1"/>
    </source>
</evidence>
<protein>
    <recommendedName>
        <fullName evidence="1">DAGKc domain-containing protein</fullName>
    </recommendedName>
</protein>
<dbReference type="InterPro" id="IPR001206">
    <property type="entry name" value="Diacylglycerol_kinase_cat_dom"/>
</dbReference>
<dbReference type="RefSeq" id="XP_009526098.1">
    <property type="nucleotide sequence ID" value="XM_009527803.1"/>
</dbReference>
<dbReference type="SUPFAM" id="SSF111331">
    <property type="entry name" value="NAD kinase/diacylglycerol kinase-like"/>
    <property type="match status" value="1"/>
</dbReference>
<dbReference type="InParanoid" id="G4ZFF1"/>
<reference evidence="2 3" key="1">
    <citation type="journal article" date="2006" name="Science">
        <title>Phytophthora genome sequences uncover evolutionary origins and mechanisms of pathogenesis.</title>
        <authorList>
            <person name="Tyler B.M."/>
            <person name="Tripathy S."/>
            <person name="Zhang X."/>
            <person name="Dehal P."/>
            <person name="Jiang R.H."/>
            <person name="Aerts A."/>
            <person name="Arredondo F.D."/>
            <person name="Baxter L."/>
            <person name="Bensasson D."/>
            <person name="Beynon J.L."/>
            <person name="Chapman J."/>
            <person name="Damasceno C.M."/>
            <person name="Dorrance A.E."/>
            <person name="Dou D."/>
            <person name="Dickerman A.W."/>
            <person name="Dubchak I.L."/>
            <person name="Garbelotto M."/>
            <person name="Gijzen M."/>
            <person name="Gordon S.G."/>
            <person name="Govers F."/>
            <person name="Grunwald N.J."/>
            <person name="Huang W."/>
            <person name="Ivors K.L."/>
            <person name="Jones R.W."/>
            <person name="Kamoun S."/>
            <person name="Krampis K."/>
            <person name="Lamour K.H."/>
            <person name="Lee M.K."/>
            <person name="McDonald W.H."/>
            <person name="Medina M."/>
            <person name="Meijer H.J."/>
            <person name="Nordberg E.K."/>
            <person name="Maclean D.J."/>
            <person name="Ospina-Giraldo M.D."/>
            <person name="Morris P.F."/>
            <person name="Phuntumart V."/>
            <person name="Putnam N.H."/>
            <person name="Rash S."/>
            <person name="Rose J.K."/>
            <person name="Sakihama Y."/>
            <person name="Salamov A.A."/>
            <person name="Savidor A."/>
            <person name="Scheuring C.F."/>
            <person name="Smith B.M."/>
            <person name="Sobral B.W."/>
            <person name="Terry A."/>
            <person name="Torto-Alalibo T.A."/>
            <person name="Win J."/>
            <person name="Xu Z."/>
            <person name="Zhang H."/>
            <person name="Grigoriev I.V."/>
            <person name="Rokhsar D.S."/>
            <person name="Boore J.L."/>
        </authorList>
    </citation>
    <scope>NUCLEOTIDE SEQUENCE [LARGE SCALE GENOMIC DNA]</scope>
    <source>
        <strain evidence="2 3">P6497</strain>
    </source>
</reference>
<dbReference type="PROSITE" id="PS50146">
    <property type="entry name" value="DAGK"/>
    <property type="match status" value="1"/>
</dbReference>
<evidence type="ECO:0000313" key="3">
    <source>
        <dbReference type="Proteomes" id="UP000002640"/>
    </source>
</evidence>
<dbReference type="EMBL" id="JH159154">
    <property type="protein sequence ID" value="EGZ17040.1"/>
    <property type="molecule type" value="Genomic_DNA"/>
</dbReference>
<dbReference type="GO" id="GO:0006672">
    <property type="term" value="P:ceramide metabolic process"/>
    <property type="evidence" value="ECO:0007669"/>
    <property type="project" value="TreeGrafter"/>
</dbReference>
<proteinExistence type="predicted"/>
<dbReference type="AlphaFoldDB" id="G4ZFF1"/>
<dbReference type="GeneID" id="20650740"/>